<sequence length="113" mass="12840">MIEDGDGYSEDELDVAEKRLGLRLPAALRSGYRILGKRPDLTRNQDDLLTPHQTEVDRTGAVLVFRRECQGVTEWGIPLSALAEADPPVVYRWRRRSAGGPTWSGPRRPGWRW</sequence>
<dbReference type="RefSeq" id="WP_189335229.1">
    <property type="nucleotide sequence ID" value="NZ_AP023356.1"/>
</dbReference>
<evidence type="ECO:0008006" key="3">
    <source>
        <dbReference type="Google" id="ProtNLM"/>
    </source>
</evidence>
<proteinExistence type="predicted"/>
<evidence type="ECO:0000313" key="1">
    <source>
        <dbReference type="EMBL" id="BCJ41761.1"/>
    </source>
</evidence>
<reference evidence="1 2" key="1">
    <citation type="submission" date="2020-08" db="EMBL/GenBank/DDBJ databases">
        <title>Whole genome shotgun sequence of Actinoplanes ianthinogenes NBRC 13996.</title>
        <authorList>
            <person name="Komaki H."/>
            <person name="Tamura T."/>
        </authorList>
    </citation>
    <scope>NUCLEOTIDE SEQUENCE [LARGE SCALE GENOMIC DNA]</scope>
    <source>
        <strain evidence="1 2">NBRC 13996</strain>
    </source>
</reference>
<evidence type="ECO:0000313" key="2">
    <source>
        <dbReference type="Proteomes" id="UP000676967"/>
    </source>
</evidence>
<accession>A0ABM7LRB0</accession>
<dbReference type="Proteomes" id="UP000676967">
    <property type="component" value="Chromosome"/>
</dbReference>
<organism evidence="1 2">
    <name type="scientific">Actinoplanes ianthinogenes</name>
    <dbReference type="NCBI Taxonomy" id="122358"/>
    <lineage>
        <taxon>Bacteria</taxon>
        <taxon>Bacillati</taxon>
        <taxon>Actinomycetota</taxon>
        <taxon>Actinomycetes</taxon>
        <taxon>Micromonosporales</taxon>
        <taxon>Micromonosporaceae</taxon>
        <taxon>Actinoplanes</taxon>
    </lineage>
</organism>
<name>A0ABM7LRB0_9ACTN</name>
<keyword evidence="2" id="KW-1185">Reference proteome</keyword>
<gene>
    <name evidence="1" type="ORF">Aiant_24180</name>
</gene>
<protein>
    <recommendedName>
        <fullName evidence="3">Knr4/Smi1-like domain-containing protein</fullName>
    </recommendedName>
</protein>
<dbReference type="EMBL" id="AP023356">
    <property type="protein sequence ID" value="BCJ41761.1"/>
    <property type="molecule type" value="Genomic_DNA"/>
</dbReference>